<sequence>MASNPSQPHPKVSRTVGSDAVRSDQVDEGSSTDPDGTTAPDRVGGWLGRDQIRTAALAIVALSVLWRAQVASRGFLAADDYVMITQAAESDLTVEHLLSLYNNHLMPGGRLLTWLITEHIGMVYWPYVLLMAVGQAILGLTFFRLLRRLLQPSWLQLLPLGALMFSPLTLEATSWWAVGVNMLPMQIAMVLAVGAQVGYVQTRRKRHLVTLALAVLLGLVFFEKAILVVALVFLLTAALYAEGGFFRTIWTTIRRWWPSWLLLTALSLGFLAAYLSGSESSLRRPTSVGEVFSFVTQLLGSTVVPGLVGGPWRWLEAGDGAPVAAPPEIGTWVAWTIVVALVVATVRRRRRAGRAWLLLGSYLVLVAAMLAATRLGSTYSGVAGGVPRYVSDVVVVAAICLGVAVVGLARPSPVSAGTAPSAPDTPPAVPDTVPAPTDATASERDATPAVAAPGVAAPPADPIPPARSATPPADTAPPVLAEAVRTGRPPAVVARLGVIHAEAPVDPEPESAPPSAAGPGSDSDATDIDAPHAGDAGDAEAKVHAPHAGDADAEVRASDPVAAVDVRGPDPVVEPHRAGPPNLPDDSTPIPRPRAADHQQAGPDRRPPSDPFGSTPPGLVGSLPERYREAVNVMLALILVAAGLGTLWTTSRYSDEWALKSSRSYIDTVRIEMASAPPDTVFFDGPVPDNVVPNLSWPYNLQSRFFRAFGTRPTYVDEADHVSVLDSLGRIQVATIIGSTIQPGPQEGCGYLVSSGQTVRMPLNEPRDDWHWVVRIGYLSSADGTATLRFGAGTASFPVKKGLNQRFFRIVGGGDTVELSVSGSDVSLCTNEIAIGNPAPKPE</sequence>
<dbReference type="RefSeq" id="WP_203998205.1">
    <property type="nucleotide sequence ID" value="NZ_BOPB01000011.1"/>
</dbReference>
<feature type="transmembrane region" description="Helical" evidence="2">
    <location>
        <begin position="183"/>
        <end position="200"/>
    </location>
</feature>
<feature type="transmembrane region" description="Helical" evidence="2">
    <location>
        <begin position="288"/>
        <end position="309"/>
    </location>
</feature>
<feature type="transmembrane region" description="Helical" evidence="2">
    <location>
        <begin position="389"/>
        <end position="409"/>
    </location>
</feature>
<name>A0ABQ4IVK1_9ACTN</name>
<accession>A0ABQ4IVK1</accession>
<feature type="region of interest" description="Disordered" evidence="1">
    <location>
        <begin position="414"/>
        <end position="476"/>
    </location>
</feature>
<feature type="transmembrane region" description="Helical" evidence="2">
    <location>
        <begin position="212"/>
        <end position="237"/>
    </location>
</feature>
<evidence type="ECO:0000256" key="1">
    <source>
        <dbReference type="SAM" id="MobiDB-lite"/>
    </source>
</evidence>
<feature type="compositionally biased region" description="Low complexity" evidence="1">
    <location>
        <begin position="513"/>
        <end position="523"/>
    </location>
</feature>
<feature type="region of interest" description="Disordered" evidence="1">
    <location>
        <begin position="504"/>
        <end position="621"/>
    </location>
</feature>
<keyword evidence="2" id="KW-1133">Transmembrane helix</keyword>
<feature type="transmembrane region" description="Helical" evidence="2">
    <location>
        <begin position="329"/>
        <end position="346"/>
    </location>
</feature>
<evidence type="ECO:0000313" key="4">
    <source>
        <dbReference type="Proteomes" id="UP000643165"/>
    </source>
</evidence>
<evidence type="ECO:0000313" key="3">
    <source>
        <dbReference type="EMBL" id="GIJ21958.1"/>
    </source>
</evidence>
<feature type="transmembrane region" description="Helical" evidence="2">
    <location>
        <begin position="124"/>
        <end position="145"/>
    </location>
</feature>
<feature type="transmembrane region" description="Helical" evidence="2">
    <location>
        <begin position="257"/>
        <end position="276"/>
    </location>
</feature>
<protein>
    <recommendedName>
        <fullName evidence="5">Transmembrane protein</fullName>
    </recommendedName>
</protein>
<evidence type="ECO:0008006" key="5">
    <source>
        <dbReference type="Google" id="ProtNLM"/>
    </source>
</evidence>
<keyword evidence="2" id="KW-0472">Membrane</keyword>
<organism evidence="3 4">
    <name type="scientific">Micromonospora lutea</name>
    <dbReference type="NCBI Taxonomy" id="419825"/>
    <lineage>
        <taxon>Bacteria</taxon>
        <taxon>Bacillati</taxon>
        <taxon>Actinomycetota</taxon>
        <taxon>Actinomycetes</taxon>
        <taxon>Micromonosporales</taxon>
        <taxon>Micromonosporaceae</taxon>
        <taxon>Micromonospora</taxon>
    </lineage>
</organism>
<proteinExistence type="predicted"/>
<feature type="compositionally biased region" description="Basic and acidic residues" evidence="1">
    <location>
        <begin position="539"/>
        <end position="557"/>
    </location>
</feature>
<keyword evidence="2" id="KW-0812">Transmembrane</keyword>
<comment type="caution">
    <text evidence="3">The sequence shown here is derived from an EMBL/GenBank/DDBJ whole genome shotgun (WGS) entry which is preliminary data.</text>
</comment>
<feature type="transmembrane region" description="Helical" evidence="2">
    <location>
        <begin position="355"/>
        <end position="377"/>
    </location>
</feature>
<gene>
    <name evidence="3" type="ORF">Vlu01_25820</name>
</gene>
<feature type="compositionally biased region" description="Low complexity" evidence="1">
    <location>
        <begin position="447"/>
        <end position="458"/>
    </location>
</feature>
<dbReference type="Proteomes" id="UP000643165">
    <property type="component" value="Unassembled WGS sequence"/>
</dbReference>
<feature type="transmembrane region" description="Helical" evidence="2">
    <location>
        <begin position="630"/>
        <end position="648"/>
    </location>
</feature>
<reference evidence="3 4" key="1">
    <citation type="submission" date="2021-01" db="EMBL/GenBank/DDBJ databases">
        <title>Whole genome shotgun sequence of Verrucosispora lutea NBRC 106530.</title>
        <authorList>
            <person name="Komaki H."/>
            <person name="Tamura T."/>
        </authorList>
    </citation>
    <scope>NUCLEOTIDE SEQUENCE [LARGE SCALE GENOMIC DNA]</scope>
    <source>
        <strain evidence="3 4">NBRC 106530</strain>
    </source>
</reference>
<feature type="region of interest" description="Disordered" evidence="1">
    <location>
        <begin position="1"/>
        <end position="43"/>
    </location>
</feature>
<dbReference type="EMBL" id="BOPB01000011">
    <property type="protein sequence ID" value="GIJ21958.1"/>
    <property type="molecule type" value="Genomic_DNA"/>
</dbReference>
<evidence type="ECO:0000256" key="2">
    <source>
        <dbReference type="SAM" id="Phobius"/>
    </source>
</evidence>
<keyword evidence="4" id="KW-1185">Reference proteome</keyword>
<feature type="compositionally biased region" description="Low complexity" evidence="1">
    <location>
        <begin position="430"/>
        <end position="440"/>
    </location>
</feature>